<evidence type="ECO:0000256" key="4">
    <source>
        <dbReference type="ARBA" id="ARBA00022679"/>
    </source>
</evidence>
<dbReference type="GO" id="GO:0061630">
    <property type="term" value="F:ubiquitin protein ligase activity"/>
    <property type="evidence" value="ECO:0007669"/>
    <property type="project" value="UniProtKB-EC"/>
</dbReference>
<comment type="subcellular location">
    <subcellularLocation>
        <location evidence="2">Mitochondrion outer membrane</location>
        <topology evidence="2">Multi-pass membrane protein</topology>
    </subcellularLocation>
</comment>
<reference evidence="17" key="1">
    <citation type="journal article" date="2014" name="BMC Genomics">
        <title>Characterizing the developmental transcriptome of the oriental fruit fly, Bactrocera dorsalis (Diptera: Tephritidae) through comparative genomic analysis with Drosophila melanogaster utilizing modENCODE datasets.</title>
        <authorList>
            <person name="Geib S.M."/>
            <person name="Calla B."/>
            <person name="Hall B."/>
            <person name="Hou S."/>
            <person name="Manoukis N.C."/>
        </authorList>
    </citation>
    <scope>NUCLEOTIDE SEQUENCE</scope>
    <source>
        <strain evidence="17">Punador</strain>
    </source>
</reference>
<keyword evidence="11 15" id="KW-1133">Transmembrane helix</keyword>
<dbReference type="FunFam" id="3.30.40.10:FF:000729">
    <property type="entry name" value="Mitochondrial ubiquitin ligase activator of nfkb 1-A"/>
    <property type="match status" value="1"/>
</dbReference>
<evidence type="ECO:0000256" key="11">
    <source>
        <dbReference type="ARBA" id="ARBA00022989"/>
    </source>
</evidence>
<evidence type="ECO:0000256" key="3">
    <source>
        <dbReference type="ARBA" id="ARBA00012483"/>
    </source>
</evidence>
<dbReference type="Proteomes" id="UP001652620">
    <property type="component" value="Chromosome 5"/>
</dbReference>
<accession>A0A034VK99</accession>
<evidence type="ECO:0000313" key="18">
    <source>
        <dbReference type="Proteomes" id="UP001652620"/>
    </source>
</evidence>
<dbReference type="RefSeq" id="XP_011205936.2">
    <property type="nucleotide sequence ID" value="XM_011207634.2"/>
</dbReference>
<evidence type="ECO:0000313" key="17">
    <source>
        <dbReference type="EMBL" id="JAC42210.1"/>
    </source>
</evidence>
<dbReference type="GO" id="GO:0016874">
    <property type="term" value="F:ligase activity"/>
    <property type="evidence" value="ECO:0007669"/>
    <property type="project" value="UniProtKB-KW"/>
</dbReference>
<keyword evidence="8" id="KW-0833">Ubl conjugation pathway</keyword>
<dbReference type="Gene3D" id="3.30.40.10">
    <property type="entry name" value="Zinc/RING finger domain, C3HC4 (zinc finger)"/>
    <property type="match status" value="1"/>
</dbReference>
<dbReference type="AlphaFoldDB" id="A0A034VK99"/>
<evidence type="ECO:0000256" key="13">
    <source>
        <dbReference type="ARBA" id="ARBA00023136"/>
    </source>
</evidence>
<dbReference type="PROSITE" id="PS50089">
    <property type="entry name" value="ZF_RING_2"/>
    <property type="match status" value="1"/>
</dbReference>
<dbReference type="CDD" id="cd16649">
    <property type="entry name" value="mRING-HC-C3HC5_CGRF1-like"/>
    <property type="match status" value="1"/>
</dbReference>
<feature type="transmembrane region" description="Helical" evidence="15">
    <location>
        <begin position="229"/>
        <end position="248"/>
    </location>
</feature>
<evidence type="ECO:0000256" key="8">
    <source>
        <dbReference type="ARBA" id="ARBA00022786"/>
    </source>
</evidence>
<keyword evidence="4" id="KW-0808">Transferase</keyword>
<evidence type="ECO:0000256" key="7">
    <source>
        <dbReference type="ARBA" id="ARBA00022771"/>
    </source>
</evidence>
<dbReference type="InterPro" id="IPR013083">
    <property type="entry name" value="Znf_RING/FYVE/PHD"/>
</dbReference>
<evidence type="ECO:0000256" key="1">
    <source>
        <dbReference type="ARBA" id="ARBA00000900"/>
    </source>
</evidence>
<evidence type="ECO:0000256" key="10">
    <source>
        <dbReference type="ARBA" id="ARBA00022833"/>
    </source>
</evidence>
<sequence>MEFLHESIALGVDLLILGLCVKEYVSYKKNVNCLKAAPQLAIDSDLKKYVGAQKDKKIPYAVVRGTVTPIGVPMRSVMSPSVTGVLQIIKLSEHRVTRGFAGFWTEQRKLIHVSSNEMPFELRNNESGVEIIDALSAAVLDLDVVYDNYEPSSLSFFDHVFGFFSGVRQKGLQTTEEVLRDGSFITAIGELELDGKTLRLQPSPVGPLFLTTATKSTLIKKFEEAKSSMLVKIFVCGTISAILIGYIVRKLYNKKKQERDERKIKETLEKERRERRARTRPLNLTTEQLCVVCTTNPKEVIILPCGHVCICEDCSEKIRVTCPVCRGKIATKAAAFIA</sequence>
<keyword evidence="13 15" id="KW-0472">Membrane</keyword>
<keyword evidence="5 15" id="KW-0812">Transmembrane</keyword>
<dbReference type="SMART" id="SM00184">
    <property type="entry name" value="RING"/>
    <property type="match status" value="1"/>
</dbReference>
<keyword evidence="9" id="KW-1000">Mitochondrion outer membrane</keyword>
<dbReference type="Pfam" id="PF12483">
    <property type="entry name" value="GIDE"/>
    <property type="match status" value="1"/>
</dbReference>
<feature type="domain" description="RING-type" evidence="16">
    <location>
        <begin position="290"/>
        <end position="326"/>
    </location>
</feature>
<dbReference type="Pfam" id="PF13920">
    <property type="entry name" value="zf-C3HC4_3"/>
    <property type="match status" value="1"/>
</dbReference>
<evidence type="ECO:0000256" key="15">
    <source>
        <dbReference type="SAM" id="Phobius"/>
    </source>
</evidence>
<gene>
    <name evidence="17" type="primary">MUL1</name>
    <name evidence="19" type="synonym">LOC105228030</name>
</gene>
<dbReference type="EC" id="2.3.2.27" evidence="3"/>
<evidence type="ECO:0000256" key="14">
    <source>
        <dbReference type="PROSITE-ProRule" id="PRU00175"/>
    </source>
</evidence>
<evidence type="ECO:0000256" key="12">
    <source>
        <dbReference type="ARBA" id="ARBA00023128"/>
    </source>
</evidence>
<keyword evidence="7 14" id="KW-0863">Zinc-finger</keyword>
<reference evidence="19" key="2">
    <citation type="submission" date="2025-04" db="UniProtKB">
        <authorList>
            <consortium name="RefSeq"/>
        </authorList>
    </citation>
    <scope>IDENTIFICATION</scope>
</reference>
<dbReference type="GO" id="GO:0008270">
    <property type="term" value="F:zinc ion binding"/>
    <property type="evidence" value="ECO:0007669"/>
    <property type="project" value="UniProtKB-KW"/>
</dbReference>
<evidence type="ECO:0000259" key="16">
    <source>
        <dbReference type="PROSITE" id="PS50089"/>
    </source>
</evidence>
<protein>
    <recommendedName>
        <fullName evidence="3">RING-type E3 ubiquitin transferase</fullName>
        <ecNumber evidence="3">2.3.2.27</ecNumber>
    </recommendedName>
</protein>
<dbReference type="GeneID" id="105228030"/>
<dbReference type="SUPFAM" id="SSF57850">
    <property type="entry name" value="RING/U-box"/>
    <property type="match status" value="1"/>
</dbReference>
<evidence type="ECO:0000256" key="2">
    <source>
        <dbReference type="ARBA" id="ARBA00004374"/>
    </source>
</evidence>
<keyword evidence="17" id="KW-0436">Ligase</keyword>
<dbReference type="CTD" id="79594"/>
<dbReference type="EMBL" id="GAKP01016742">
    <property type="protein sequence ID" value="JAC42210.1"/>
    <property type="molecule type" value="Transcribed_RNA"/>
</dbReference>
<evidence type="ECO:0000313" key="19">
    <source>
        <dbReference type="RefSeq" id="XP_011205936.2"/>
    </source>
</evidence>
<dbReference type="OrthoDB" id="66726at2759"/>
<evidence type="ECO:0000256" key="6">
    <source>
        <dbReference type="ARBA" id="ARBA00022723"/>
    </source>
</evidence>
<organism evidence="17">
    <name type="scientific">Bactrocera dorsalis</name>
    <name type="common">Oriental fruit fly</name>
    <name type="synonym">Dacus dorsalis</name>
    <dbReference type="NCBI Taxonomy" id="27457"/>
    <lineage>
        <taxon>Eukaryota</taxon>
        <taxon>Metazoa</taxon>
        <taxon>Ecdysozoa</taxon>
        <taxon>Arthropoda</taxon>
        <taxon>Hexapoda</taxon>
        <taxon>Insecta</taxon>
        <taxon>Pterygota</taxon>
        <taxon>Neoptera</taxon>
        <taxon>Endopterygota</taxon>
        <taxon>Diptera</taxon>
        <taxon>Brachycera</taxon>
        <taxon>Muscomorpha</taxon>
        <taxon>Tephritoidea</taxon>
        <taxon>Tephritidae</taxon>
        <taxon>Bactrocera</taxon>
        <taxon>Bactrocera</taxon>
    </lineage>
</organism>
<dbReference type="PANTHER" id="PTHR12183:SF32">
    <property type="entry name" value="MITOCHONDRIAL E3 UBIQUITIN PROTEIN LIGASE 1"/>
    <property type="match status" value="1"/>
</dbReference>
<dbReference type="GO" id="GO:0005741">
    <property type="term" value="C:mitochondrial outer membrane"/>
    <property type="evidence" value="ECO:0007669"/>
    <property type="project" value="UniProtKB-SubCell"/>
</dbReference>
<comment type="catalytic activity">
    <reaction evidence="1">
        <text>S-ubiquitinyl-[E2 ubiquitin-conjugating enzyme]-L-cysteine + [acceptor protein]-L-lysine = [E2 ubiquitin-conjugating enzyme]-L-cysteine + N(6)-ubiquitinyl-[acceptor protein]-L-lysine.</text>
        <dbReference type="EC" id="2.3.2.27"/>
    </reaction>
</comment>
<dbReference type="InterPro" id="IPR051652">
    <property type="entry name" value="MDM2_MDM4_MUL1"/>
</dbReference>
<evidence type="ECO:0000256" key="9">
    <source>
        <dbReference type="ARBA" id="ARBA00022787"/>
    </source>
</evidence>
<evidence type="ECO:0000256" key="5">
    <source>
        <dbReference type="ARBA" id="ARBA00022692"/>
    </source>
</evidence>
<keyword evidence="10" id="KW-0862">Zinc</keyword>
<dbReference type="GO" id="GO:0016567">
    <property type="term" value="P:protein ubiquitination"/>
    <property type="evidence" value="ECO:0007669"/>
    <property type="project" value="InterPro"/>
</dbReference>
<dbReference type="OMA" id="YILWKQY"/>
<proteinExistence type="predicted"/>
<keyword evidence="18" id="KW-1185">Reference proteome</keyword>
<dbReference type="InterPro" id="IPR022170">
    <property type="entry name" value="MUL1-like"/>
</dbReference>
<keyword evidence="12" id="KW-0496">Mitochondrion</keyword>
<dbReference type="InterPro" id="IPR001841">
    <property type="entry name" value="Znf_RING"/>
</dbReference>
<keyword evidence="6" id="KW-0479">Metal-binding</keyword>
<dbReference type="PANTHER" id="PTHR12183">
    <property type="entry name" value="MITOCHONDRIAL UBIQUITIN LIGASE ACTIVATOR OF NFKB 1"/>
    <property type="match status" value="1"/>
</dbReference>
<dbReference type="KEGG" id="bdr:105228030"/>
<name>A0A034VK99_BACDO</name>